<keyword evidence="3" id="KW-1185">Reference proteome</keyword>
<dbReference type="Proteomes" id="UP000182521">
    <property type="component" value="Chromosome"/>
</dbReference>
<dbReference type="EMBL" id="CP009654">
    <property type="protein sequence ID" value="APC97944.1"/>
    <property type="molecule type" value="Genomic_DNA"/>
</dbReference>
<gene>
    <name evidence="2" type="ORF">KX01_1504</name>
</gene>
<dbReference type="RefSeq" id="WP_071664387.1">
    <property type="nucleotide sequence ID" value="NZ_CP009654.1"/>
</dbReference>
<reference evidence="3" key="1">
    <citation type="submission" date="2014-10" db="EMBL/GenBank/DDBJ databases">
        <authorList>
            <person name="Kuske C.R."/>
            <person name="Challacombe J.F."/>
            <person name="Daligault H.E."/>
            <person name="Davenport K.W."/>
            <person name="Johnson S.L."/>
            <person name="Siddaramappa S."/>
            <person name="Petersen J.M."/>
        </authorList>
    </citation>
    <scope>NUCLEOTIDE SEQUENCE [LARGE SCALE GENOMIC DNA]</scope>
    <source>
        <strain evidence="3">CA97-1460</strain>
    </source>
</reference>
<evidence type="ECO:0000256" key="1">
    <source>
        <dbReference type="SAM" id="SignalP"/>
    </source>
</evidence>
<evidence type="ECO:0000313" key="3">
    <source>
        <dbReference type="Proteomes" id="UP000182521"/>
    </source>
</evidence>
<name>A0A1J0KVU6_9GAMM</name>
<dbReference type="OrthoDB" id="5605435at2"/>
<proteinExistence type="predicted"/>
<feature type="signal peptide" evidence="1">
    <location>
        <begin position="1"/>
        <end position="17"/>
    </location>
</feature>
<sequence>MKRLLLVTLFLPFFSFANECNEGNTYEINQCLKAKIEESNKAIDKIQNHNTKEFKELRDKICQNVSDVYKGGSFQSISYGNCVISLSNWYIEQTKV</sequence>
<organism evidence="2 3">
    <name type="scientific">Francisella frigiditurris</name>
    <dbReference type="NCBI Taxonomy" id="1542390"/>
    <lineage>
        <taxon>Bacteria</taxon>
        <taxon>Pseudomonadati</taxon>
        <taxon>Pseudomonadota</taxon>
        <taxon>Gammaproteobacteria</taxon>
        <taxon>Thiotrichales</taxon>
        <taxon>Francisellaceae</taxon>
        <taxon>Francisella</taxon>
    </lineage>
</organism>
<evidence type="ECO:0000313" key="2">
    <source>
        <dbReference type="EMBL" id="APC97944.1"/>
    </source>
</evidence>
<evidence type="ECO:0008006" key="4">
    <source>
        <dbReference type="Google" id="ProtNLM"/>
    </source>
</evidence>
<dbReference type="KEGG" id="frc:KX01_1504"/>
<protein>
    <recommendedName>
        <fullName evidence="4">DUF1311 domain-containing protein</fullName>
    </recommendedName>
</protein>
<feature type="chain" id="PRO_5009614035" description="DUF1311 domain-containing protein" evidence="1">
    <location>
        <begin position="18"/>
        <end position="96"/>
    </location>
</feature>
<accession>A0A1J0KVU6</accession>
<keyword evidence="1" id="KW-0732">Signal</keyword>
<dbReference type="AlphaFoldDB" id="A0A1J0KVU6"/>